<accession>A0A7R7VUC9</accession>
<evidence type="ECO:0000313" key="3">
    <source>
        <dbReference type="Proteomes" id="UP000637239"/>
    </source>
</evidence>
<dbReference type="EMBL" id="AP024421">
    <property type="protein sequence ID" value="BCR90960.1"/>
    <property type="molecule type" value="Genomic_DNA"/>
</dbReference>
<dbReference type="Proteomes" id="UP000637239">
    <property type="component" value="Chromosome 6"/>
</dbReference>
<dbReference type="AlphaFoldDB" id="A0A7R7VUC9"/>
<reference evidence="2" key="1">
    <citation type="submission" date="2021-01" db="EMBL/GenBank/DDBJ databases">
        <authorList>
            <consortium name="Aspergillus chevalieri M1 genome sequencing consortium"/>
            <person name="Kazuki M."/>
            <person name="Futagami T."/>
        </authorList>
    </citation>
    <scope>NUCLEOTIDE SEQUENCE</scope>
    <source>
        <strain evidence="2">M1</strain>
    </source>
</reference>
<evidence type="ECO:0000313" key="2">
    <source>
        <dbReference type="EMBL" id="BCR90960.1"/>
    </source>
</evidence>
<name>A0A7R7VUC9_ASPCH</name>
<organism evidence="2 3">
    <name type="scientific">Aspergillus chevalieri</name>
    <name type="common">Eurotium chevalieri</name>
    <dbReference type="NCBI Taxonomy" id="182096"/>
    <lineage>
        <taxon>Eukaryota</taxon>
        <taxon>Fungi</taxon>
        <taxon>Dikarya</taxon>
        <taxon>Ascomycota</taxon>
        <taxon>Pezizomycotina</taxon>
        <taxon>Eurotiomycetes</taxon>
        <taxon>Eurotiomycetidae</taxon>
        <taxon>Eurotiales</taxon>
        <taxon>Aspergillaceae</taxon>
        <taxon>Aspergillus</taxon>
        <taxon>Aspergillus subgen. Aspergillus</taxon>
    </lineage>
</organism>
<dbReference type="KEGG" id="ache:ACHE_60846S"/>
<keyword evidence="3" id="KW-1185">Reference proteome</keyword>
<gene>
    <name evidence="2" type="ORF">ACHE_60846S</name>
</gene>
<evidence type="ECO:0000256" key="1">
    <source>
        <dbReference type="SAM" id="MobiDB-lite"/>
    </source>
</evidence>
<reference evidence="2" key="2">
    <citation type="submission" date="2021-02" db="EMBL/GenBank/DDBJ databases">
        <title>Aspergillus chevalieri M1 genome sequence.</title>
        <authorList>
            <person name="Kadooka C."/>
            <person name="Mori K."/>
            <person name="Futagami T."/>
        </authorList>
    </citation>
    <scope>NUCLEOTIDE SEQUENCE</scope>
    <source>
        <strain evidence="2">M1</strain>
    </source>
</reference>
<dbReference type="GeneID" id="66985318"/>
<feature type="region of interest" description="Disordered" evidence="1">
    <location>
        <begin position="54"/>
        <end position="83"/>
    </location>
</feature>
<protein>
    <submittedName>
        <fullName evidence="2">Uncharacterized protein</fullName>
    </submittedName>
</protein>
<sequence>MRHNNIRISPSAWINDPMNYPFPEPPSVISLPPGRAMGTSHSIMSASYMKTPSWSAPVDAQRPPTTSTTVEKATRPPHSHGVTGRWMRFCAPSQEQGISMDGCRGLTFTARYVRHTDLKPTNPQKKKKSPLPLPFHLLLPLLPLNGYIVLVIQPKSFSASSCEGVFASV</sequence>
<dbReference type="RefSeq" id="XP_043139482.1">
    <property type="nucleotide sequence ID" value="XM_043282065.1"/>
</dbReference>
<proteinExistence type="predicted"/>